<keyword evidence="1" id="KW-1133">Transmembrane helix</keyword>
<dbReference type="Gene3D" id="2.60.120.260">
    <property type="entry name" value="Galactose-binding domain-like"/>
    <property type="match status" value="1"/>
</dbReference>
<gene>
    <name evidence="2" type="ORF">KUTeg_001345</name>
</gene>
<name>A0ABQ9FR58_TEGGR</name>
<dbReference type="PANTHER" id="PTHR45713:SF6">
    <property type="entry name" value="F5_8 TYPE C DOMAIN-CONTAINING PROTEIN"/>
    <property type="match status" value="1"/>
</dbReference>
<dbReference type="InterPro" id="IPR051941">
    <property type="entry name" value="BG_Antigen-Binding_Lectin"/>
</dbReference>
<evidence type="ECO:0000313" key="3">
    <source>
        <dbReference type="Proteomes" id="UP001217089"/>
    </source>
</evidence>
<keyword evidence="1" id="KW-0812">Transmembrane</keyword>
<dbReference type="SUPFAM" id="SSF49785">
    <property type="entry name" value="Galactose-binding domain-like"/>
    <property type="match status" value="1"/>
</dbReference>
<feature type="transmembrane region" description="Helical" evidence="1">
    <location>
        <begin position="419"/>
        <end position="442"/>
    </location>
</feature>
<organism evidence="2 3">
    <name type="scientific">Tegillarca granosa</name>
    <name type="common">Malaysian cockle</name>
    <name type="synonym">Anadara granosa</name>
    <dbReference type="NCBI Taxonomy" id="220873"/>
    <lineage>
        <taxon>Eukaryota</taxon>
        <taxon>Metazoa</taxon>
        <taxon>Spiralia</taxon>
        <taxon>Lophotrochozoa</taxon>
        <taxon>Mollusca</taxon>
        <taxon>Bivalvia</taxon>
        <taxon>Autobranchia</taxon>
        <taxon>Pteriomorphia</taxon>
        <taxon>Arcoida</taxon>
        <taxon>Arcoidea</taxon>
        <taxon>Arcidae</taxon>
        <taxon>Tegillarca</taxon>
    </lineage>
</organism>
<protein>
    <recommendedName>
        <fullName evidence="4">Fucolectin tachylectin-4 pentraxin-1 domain-containing protein</fullName>
    </recommendedName>
</protein>
<dbReference type="Proteomes" id="UP001217089">
    <property type="component" value="Unassembled WGS sequence"/>
</dbReference>
<dbReference type="InterPro" id="IPR008979">
    <property type="entry name" value="Galactose-bd-like_sf"/>
</dbReference>
<dbReference type="PANTHER" id="PTHR45713">
    <property type="entry name" value="FTP DOMAIN-CONTAINING PROTEIN"/>
    <property type="match status" value="1"/>
</dbReference>
<reference evidence="2 3" key="1">
    <citation type="submission" date="2022-12" db="EMBL/GenBank/DDBJ databases">
        <title>Chromosome-level genome of Tegillarca granosa.</title>
        <authorList>
            <person name="Kim J."/>
        </authorList>
    </citation>
    <scope>NUCLEOTIDE SEQUENCE [LARGE SCALE GENOMIC DNA]</scope>
    <source>
        <strain evidence="2">Teg-2019</strain>
        <tissue evidence="2">Adductor muscle</tissue>
    </source>
</reference>
<evidence type="ECO:0008006" key="4">
    <source>
        <dbReference type="Google" id="ProtNLM"/>
    </source>
</evidence>
<comment type="caution">
    <text evidence="2">The sequence shown here is derived from an EMBL/GenBank/DDBJ whole genome shotgun (WGS) entry which is preliminary data.</text>
</comment>
<proteinExistence type="predicted"/>
<dbReference type="Pfam" id="PF22633">
    <property type="entry name" value="F5_F8_type_C_2"/>
    <property type="match status" value="1"/>
</dbReference>
<accession>A0ABQ9FR58</accession>
<evidence type="ECO:0000256" key="1">
    <source>
        <dbReference type="SAM" id="Phobius"/>
    </source>
</evidence>
<keyword evidence="3" id="KW-1185">Reference proteome</keyword>
<keyword evidence="1" id="KW-0472">Membrane</keyword>
<evidence type="ECO:0000313" key="2">
    <source>
        <dbReference type="EMBL" id="KAJ8319758.1"/>
    </source>
</evidence>
<dbReference type="EMBL" id="JARBDR010000141">
    <property type="protein sequence ID" value="KAJ8319758.1"/>
    <property type="molecule type" value="Genomic_DNA"/>
</dbReference>
<sequence length="459" mass="50744">MISDEDVLYVCEVSHIQIEDIAVGKTPSLSSIFTMVSATVDGMVETSTSHCLTTNVGQEVWWQLDFEEQVMINNIVITNRADCCGECASDKYTQLRFALVSTYKVKTTFNENFMNLACVIERGLLKHNAQHFSSGIEKHYLKDLEIRLYTVNPAVYGTDATYTVCGYYKGPASANATTINIKCFYETVGRWLRIIKVSSSETIDSTLTLCKVEPTSLNGSIGESTPLTSDDLTTQDKITHSSTSDKMTIQVNASALSTVDDLTTQVKVTPLPTYDKMTTQVNASALSTVDDLTTHQLSSSLTYDMITTQIRDTTSSLFDELTTRVDATSTSIIVSSKSITATSQESTILEDNVTTALSQTCSCPCQRGNFVTEEQILDIIQKIKNELSINKKSTNAYLRSLISVHDNRPSVRGVGGTGVVIMIIFFSLFLISDLFTMVSFLCSYRIHKRQEKHLIVGEI</sequence>